<protein>
    <recommendedName>
        <fullName evidence="3">DUF676 domain-containing protein</fullName>
    </recommendedName>
</protein>
<name>G9MDK9_HYPVG</name>
<dbReference type="HOGENOM" id="CLU_3125252_0_0_1"/>
<comment type="caution">
    <text evidence="1">The sequence shown here is derived from an EMBL/GenBank/DDBJ whole genome shotgun (WGS) entry which is preliminary data.</text>
</comment>
<evidence type="ECO:0000313" key="1">
    <source>
        <dbReference type="EMBL" id="EHK27168.1"/>
    </source>
</evidence>
<gene>
    <name evidence="1" type="ORF">TRIVIDRAFT_217762</name>
</gene>
<organism evidence="1 2">
    <name type="scientific">Hypocrea virens (strain Gv29-8 / FGSC 10586)</name>
    <name type="common">Gliocladium virens</name>
    <name type="synonym">Trichoderma virens</name>
    <dbReference type="NCBI Taxonomy" id="413071"/>
    <lineage>
        <taxon>Eukaryota</taxon>
        <taxon>Fungi</taxon>
        <taxon>Dikarya</taxon>
        <taxon>Ascomycota</taxon>
        <taxon>Pezizomycotina</taxon>
        <taxon>Sordariomycetes</taxon>
        <taxon>Hypocreomycetidae</taxon>
        <taxon>Hypocreales</taxon>
        <taxon>Hypocreaceae</taxon>
        <taxon>Trichoderma</taxon>
    </lineage>
</organism>
<evidence type="ECO:0008006" key="3">
    <source>
        <dbReference type="Google" id="ProtNLM"/>
    </source>
</evidence>
<dbReference type="VEuPathDB" id="FungiDB:TRIVIDRAFT_217762"/>
<dbReference type="InParanoid" id="G9MDK9"/>
<dbReference type="EMBL" id="ABDF02000001">
    <property type="protein sequence ID" value="EHK27168.1"/>
    <property type="molecule type" value="Genomic_DNA"/>
</dbReference>
<sequence>MSILDFAKDLLYDLKYAQDESAPEPGNLRMSERPIIFLVHSMGGLIVKEV</sequence>
<dbReference type="AlphaFoldDB" id="G9MDK9"/>
<keyword evidence="2" id="KW-1185">Reference proteome</keyword>
<proteinExistence type="predicted"/>
<evidence type="ECO:0000313" key="2">
    <source>
        <dbReference type="Proteomes" id="UP000007115"/>
    </source>
</evidence>
<dbReference type="GeneID" id="25791306"/>
<dbReference type="Proteomes" id="UP000007115">
    <property type="component" value="Unassembled WGS sequence"/>
</dbReference>
<dbReference type="OrthoDB" id="7464126at2759"/>
<accession>G9MDK9</accession>
<reference evidence="1 2" key="1">
    <citation type="journal article" date="2011" name="Genome Biol.">
        <title>Comparative genome sequence analysis underscores mycoparasitism as the ancestral life style of Trichoderma.</title>
        <authorList>
            <person name="Kubicek C.P."/>
            <person name="Herrera-Estrella A."/>
            <person name="Seidl-Seiboth V."/>
            <person name="Martinez D.A."/>
            <person name="Druzhinina I.S."/>
            <person name="Thon M."/>
            <person name="Zeilinger S."/>
            <person name="Casas-Flores S."/>
            <person name="Horwitz B.A."/>
            <person name="Mukherjee P.K."/>
            <person name="Mukherjee M."/>
            <person name="Kredics L."/>
            <person name="Alcaraz L.D."/>
            <person name="Aerts A."/>
            <person name="Antal Z."/>
            <person name="Atanasova L."/>
            <person name="Cervantes-Badillo M.G."/>
            <person name="Challacombe J."/>
            <person name="Chertkov O."/>
            <person name="McCluskey K."/>
            <person name="Coulpier F."/>
            <person name="Deshpande N."/>
            <person name="von Doehren H."/>
            <person name="Ebbole D.J."/>
            <person name="Esquivel-Naranjo E.U."/>
            <person name="Fekete E."/>
            <person name="Flipphi M."/>
            <person name="Glaser F."/>
            <person name="Gomez-Rodriguez E.Y."/>
            <person name="Gruber S."/>
            <person name="Han C."/>
            <person name="Henrissat B."/>
            <person name="Hermosa R."/>
            <person name="Hernandez-Onate M."/>
            <person name="Karaffa L."/>
            <person name="Kosti I."/>
            <person name="Le Crom S."/>
            <person name="Lindquist E."/>
            <person name="Lucas S."/>
            <person name="Luebeck M."/>
            <person name="Luebeck P.S."/>
            <person name="Margeot A."/>
            <person name="Metz B."/>
            <person name="Misra M."/>
            <person name="Nevalainen H."/>
            <person name="Omann M."/>
            <person name="Packer N."/>
            <person name="Perrone G."/>
            <person name="Uresti-Rivera E.E."/>
            <person name="Salamov A."/>
            <person name="Schmoll M."/>
            <person name="Seiboth B."/>
            <person name="Shapiro H."/>
            <person name="Sukno S."/>
            <person name="Tamayo-Ramos J.A."/>
            <person name="Tisch D."/>
            <person name="Wiest A."/>
            <person name="Wilkinson H.H."/>
            <person name="Zhang M."/>
            <person name="Coutinho P.M."/>
            <person name="Kenerley C.M."/>
            <person name="Monte E."/>
            <person name="Baker S.E."/>
            <person name="Grigoriev I.V."/>
        </authorList>
    </citation>
    <scope>NUCLEOTIDE SEQUENCE [LARGE SCALE GENOMIC DNA]</scope>
    <source>
        <strain evidence="2">Gv29-8 / FGSC 10586</strain>
    </source>
</reference>
<dbReference type="RefSeq" id="XP_013961379.1">
    <property type="nucleotide sequence ID" value="XM_014105904.1"/>
</dbReference>